<dbReference type="NCBIfam" id="TIGR03187">
    <property type="entry name" value="DGQHR"/>
    <property type="match status" value="1"/>
</dbReference>
<organism evidence="1 2">
    <name type="scientific">Candidatus Nitrosopumilus salarius BD31</name>
    <dbReference type="NCBI Taxonomy" id="859350"/>
    <lineage>
        <taxon>Archaea</taxon>
        <taxon>Nitrososphaerota</taxon>
        <taxon>Nitrososphaeria</taxon>
        <taxon>Nitrosopumilales</taxon>
        <taxon>Nitrosopumilaceae</taxon>
        <taxon>Nitrosopumilus</taxon>
    </lineage>
</organism>
<dbReference type="EMBL" id="AEXL02000161">
    <property type="protein sequence ID" value="EIJ65015.1"/>
    <property type="molecule type" value="Genomic_DNA"/>
</dbReference>
<gene>
    <name evidence="1" type="primary">dndB</name>
    <name evidence="1" type="ORF">BD31_I0799</name>
</gene>
<dbReference type="NCBIfam" id="TIGR03233">
    <property type="entry name" value="DNA_S_dndB"/>
    <property type="match status" value="1"/>
</dbReference>
<evidence type="ECO:0000313" key="2">
    <source>
        <dbReference type="Proteomes" id="UP000003423"/>
    </source>
</evidence>
<dbReference type="PATRIC" id="fig|859350.6.peg.1935"/>
<accession>I3CZX2</accession>
<dbReference type="Pfam" id="PF14072">
    <property type="entry name" value="DndB"/>
    <property type="match status" value="1"/>
</dbReference>
<dbReference type="InterPro" id="IPR017601">
    <property type="entry name" value="DGQHR-contain_dom"/>
</dbReference>
<reference evidence="1 2" key="1">
    <citation type="journal article" date="2012" name="J. Bacteriol.">
        <title>Genome sequence of "Candidatus Nitrosopumilus salaria" BD31, an ammonia-oxidizing archaeon from the San Francisco Bay estuary.</title>
        <authorList>
            <person name="Mosier A.C."/>
            <person name="Allen E.E."/>
            <person name="Kim M."/>
            <person name="Ferriera S."/>
            <person name="Francis C.A."/>
        </authorList>
    </citation>
    <scope>NUCLEOTIDE SEQUENCE [LARGE SCALE GENOMIC DNA]</scope>
    <source>
        <strain evidence="1 2">BD31</strain>
    </source>
</reference>
<comment type="caution">
    <text evidence="1">The sequence shown here is derived from an EMBL/GenBank/DDBJ whole genome shotgun (WGS) entry which is preliminary data.</text>
</comment>
<evidence type="ECO:0000313" key="1">
    <source>
        <dbReference type="EMBL" id="EIJ65015.1"/>
    </source>
</evidence>
<dbReference type="Proteomes" id="UP000003423">
    <property type="component" value="Unassembled WGS sequence"/>
</dbReference>
<dbReference type="CDD" id="cd16412">
    <property type="entry name" value="dndB"/>
    <property type="match status" value="1"/>
</dbReference>
<protein>
    <submittedName>
        <fullName evidence="1">DNA sulfur modification protein DndB</fullName>
    </submittedName>
</protein>
<keyword evidence="2" id="KW-1185">Reference proteome</keyword>
<name>I3CZX2_9ARCH</name>
<dbReference type="InterPro" id="IPR017642">
    <property type="entry name" value="DNA_S_mod_DndB"/>
</dbReference>
<dbReference type="AlphaFoldDB" id="I3CZX2"/>
<proteinExistence type="predicted"/>
<sequence>MGSDVYGFDAIRGIQAGREFYVAMCPLKIIPKIFVFNDFDIPPELRAQRTLRETRIPAIKNYILNNPNDYTFSSLTASVDGKMKFTPAASLDKDGKLGRLYINMDSRFLINDGQHRRKAIEEALKEKPELGHEMISVVFFRDDGLKRSQQMFSDLNKNAVKPTKSLNILYDHRNDFSKFIVNLVNTIDIFKGRVELEKTTISNRSTKTFTLNGISDASMKLLGSSKGNKISKKEEEFLQEFWEIVSKNMPEWQLLLENDVAPAVLRKDFVSTNTNLLNALGIAGKIIIDEFPKTWKDKLKNLKKIDWSRNNPEWDGRLLRNGQMTKLAIGIDLAANVIIQKCGGTLSESRQKIEAKL</sequence>